<sequence length="95" mass="11054">MALFNPTKKGSATYFLDQNHGNSMEFHGIPWNSVTTSWNSVELHGIPWNSMDTPWNSMAFHGTPWILHGYSMEVPWNSMDFHRFPWISMEFHGIP</sequence>
<gene>
    <name evidence="1" type="ORF">PLOB_00028791</name>
</gene>
<name>A0ABN8NUU3_9CNID</name>
<proteinExistence type="predicted"/>
<protein>
    <submittedName>
        <fullName evidence="1">Uncharacterized protein</fullName>
    </submittedName>
</protein>
<dbReference type="EMBL" id="CALNXK010000036">
    <property type="protein sequence ID" value="CAH3121505.1"/>
    <property type="molecule type" value="Genomic_DNA"/>
</dbReference>
<organism evidence="1 2">
    <name type="scientific">Porites lobata</name>
    <dbReference type="NCBI Taxonomy" id="104759"/>
    <lineage>
        <taxon>Eukaryota</taxon>
        <taxon>Metazoa</taxon>
        <taxon>Cnidaria</taxon>
        <taxon>Anthozoa</taxon>
        <taxon>Hexacorallia</taxon>
        <taxon>Scleractinia</taxon>
        <taxon>Fungiina</taxon>
        <taxon>Poritidae</taxon>
        <taxon>Porites</taxon>
    </lineage>
</organism>
<reference evidence="1 2" key="1">
    <citation type="submission" date="2022-05" db="EMBL/GenBank/DDBJ databases">
        <authorList>
            <consortium name="Genoscope - CEA"/>
            <person name="William W."/>
        </authorList>
    </citation>
    <scope>NUCLEOTIDE SEQUENCE [LARGE SCALE GENOMIC DNA]</scope>
</reference>
<accession>A0ABN8NUU3</accession>
<evidence type="ECO:0000313" key="1">
    <source>
        <dbReference type="EMBL" id="CAH3121505.1"/>
    </source>
</evidence>
<comment type="caution">
    <text evidence="1">The sequence shown here is derived from an EMBL/GenBank/DDBJ whole genome shotgun (WGS) entry which is preliminary data.</text>
</comment>
<evidence type="ECO:0000313" key="2">
    <source>
        <dbReference type="Proteomes" id="UP001159405"/>
    </source>
</evidence>
<dbReference type="Proteomes" id="UP001159405">
    <property type="component" value="Unassembled WGS sequence"/>
</dbReference>
<keyword evidence="2" id="KW-1185">Reference proteome</keyword>